<evidence type="ECO:0000313" key="2">
    <source>
        <dbReference type="Proteomes" id="UP000056968"/>
    </source>
</evidence>
<dbReference type="Proteomes" id="UP000056968">
    <property type="component" value="Plasmid pDE1"/>
</dbReference>
<geneLocation type="plasmid" evidence="1 2">
    <name>pDE1</name>
</geneLocation>
<protein>
    <submittedName>
        <fullName evidence="1">Uncharacterized protein</fullName>
    </submittedName>
</protein>
<organism evidence="1 2">
    <name type="scientific">Sphingobium baderi</name>
    <dbReference type="NCBI Taxonomy" id="1332080"/>
    <lineage>
        <taxon>Bacteria</taxon>
        <taxon>Pseudomonadati</taxon>
        <taxon>Pseudomonadota</taxon>
        <taxon>Alphaproteobacteria</taxon>
        <taxon>Sphingomonadales</taxon>
        <taxon>Sphingomonadaceae</taxon>
        <taxon>Sphingobium</taxon>
    </lineage>
</organism>
<dbReference type="InterPro" id="IPR036390">
    <property type="entry name" value="WH_DNA-bd_sf"/>
</dbReference>
<sequence length="267" mass="29179">MTMGIYAVGDTAQSVLSGVPVNTKKSRSGAKHRTGAPVRAGSLEANTFEETFFQVPSKGEPDRMLATARYALDAGRKLLREYKAGLRSLTASERLLTTLTASAVRIYEELTKLARLCAGKVYPSYDHLVEATGLGRSTVRRALAVLEVIGFIIRQRRFKRVEADGPGPRFKQTSNVYRILTPKSVHRYTPRWMRSAPPPADDDWRRSDEAEQVSAMVASLSCKEFAKMSVGGVLGGVLAQLGAAMDNKENRERQASARAKVALSCAS</sequence>
<dbReference type="InterPro" id="IPR036388">
    <property type="entry name" value="WH-like_DNA-bd_sf"/>
</dbReference>
<keyword evidence="2" id="KW-1185">Reference proteome</keyword>
<dbReference type="SUPFAM" id="SSF46785">
    <property type="entry name" value="Winged helix' DNA-binding domain"/>
    <property type="match status" value="1"/>
</dbReference>
<dbReference type="EMBL" id="CP013265">
    <property type="protein sequence ID" value="ALR22807.1"/>
    <property type="molecule type" value="Genomic_DNA"/>
</dbReference>
<dbReference type="AlphaFoldDB" id="A0A0S3F5B8"/>
<evidence type="ECO:0000313" key="1">
    <source>
        <dbReference type="EMBL" id="ALR22807.1"/>
    </source>
</evidence>
<gene>
    <name evidence="1" type="ORF">ATN00_20050</name>
</gene>
<dbReference type="OrthoDB" id="7467461at2"/>
<keyword evidence="1" id="KW-0614">Plasmid</keyword>
<dbReference type="KEGG" id="sbd:ATN00_20050"/>
<accession>A0A0S3F5B8</accession>
<reference evidence="1 2" key="1">
    <citation type="submission" date="2015-11" db="EMBL/GenBank/DDBJ databases">
        <title>A Two-component Flavoprotein Monooxygenase System MeaXY Responsible for para-Hydroxylation of 2-Methyl-6-ethylaniline and 2,6-Diethylaniline in Sphingobium baderi DE-13.</title>
        <authorList>
            <person name="Cheng M."/>
            <person name="Meng Q."/>
            <person name="Yang Y."/>
            <person name="Chu C."/>
            <person name="Yan X."/>
            <person name="He J."/>
            <person name="Li S."/>
        </authorList>
    </citation>
    <scope>NUCLEOTIDE SEQUENCE [LARGE SCALE GENOMIC DNA]</scope>
    <source>
        <strain evidence="1 2">DE-13</strain>
        <plasmid evidence="2">Plasmid pDE1</plasmid>
    </source>
</reference>
<dbReference type="Gene3D" id="1.10.10.10">
    <property type="entry name" value="Winged helix-like DNA-binding domain superfamily/Winged helix DNA-binding domain"/>
    <property type="match status" value="1"/>
</dbReference>
<proteinExistence type="predicted"/>
<name>A0A0S3F5B8_9SPHN</name>